<name>A0A837IPK8_9BACT</name>
<evidence type="ECO:0000256" key="1">
    <source>
        <dbReference type="SAM" id="Phobius"/>
    </source>
</evidence>
<reference evidence="2 3" key="1">
    <citation type="journal article" date="2015" name="Nature">
        <title>rRNA introns, odd ribosomes, and small enigmatic genomes across a large radiation of phyla.</title>
        <authorList>
            <person name="Brown C.T."/>
            <person name="Hug L.A."/>
            <person name="Thomas B.C."/>
            <person name="Sharon I."/>
            <person name="Castelle C.J."/>
            <person name="Singh A."/>
            <person name="Wilkins M.J."/>
            <person name="Williams K.H."/>
            <person name="Banfield J.F."/>
        </authorList>
    </citation>
    <scope>NUCLEOTIDE SEQUENCE [LARGE SCALE GENOMIC DNA]</scope>
</reference>
<protein>
    <submittedName>
        <fullName evidence="2">Uncharacterized protein</fullName>
    </submittedName>
</protein>
<evidence type="ECO:0000313" key="3">
    <source>
        <dbReference type="Proteomes" id="UP000034462"/>
    </source>
</evidence>
<sequence length="178" mass="20223">MRARQKIIVAVLSFGTFSILFLGLVLYPVFQGVVRDHKEVLAYRRELLQLRADQEGSSEFGKIAGQYAGEFQRMENLFVDGDAPIALFRFLDEAAASFGLRAEKALGSLQRLRGDRWSSLEVRLAGDGSYPDIMAFLQKIENAPYLLEVKTFNMSQKRGVQQSQERIEFSLSMKVFMK</sequence>
<proteinExistence type="predicted"/>
<evidence type="ECO:0000313" key="2">
    <source>
        <dbReference type="EMBL" id="KKU93641.1"/>
    </source>
</evidence>
<dbReference type="Proteomes" id="UP000034462">
    <property type="component" value="Unassembled WGS sequence"/>
</dbReference>
<dbReference type="EMBL" id="LCPH01000001">
    <property type="protein sequence ID" value="KKU93641.1"/>
    <property type="molecule type" value="Genomic_DNA"/>
</dbReference>
<accession>A0A837IPK8</accession>
<gene>
    <name evidence="2" type="ORF">UY25_C0001G0134</name>
</gene>
<organism evidence="2 3">
    <name type="scientific">Candidatus Yanofskybacteria bacterium GW2011_GWC1_48_11</name>
    <dbReference type="NCBI Taxonomy" id="1619027"/>
    <lineage>
        <taxon>Bacteria</taxon>
        <taxon>Candidatus Yanofskyibacteriota</taxon>
    </lineage>
</organism>
<keyword evidence="1" id="KW-0472">Membrane</keyword>
<comment type="caution">
    <text evidence="2">The sequence shown here is derived from an EMBL/GenBank/DDBJ whole genome shotgun (WGS) entry which is preliminary data.</text>
</comment>
<dbReference type="InterPro" id="IPR014717">
    <property type="entry name" value="Transl_elong_EF1B/ribsomal_bS6"/>
</dbReference>
<keyword evidence="1" id="KW-1133">Transmembrane helix</keyword>
<keyword evidence="1" id="KW-0812">Transmembrane</keyword>
<dbReference type="Gene3D" id="3.30.70.60">
    <property type="match status" value="1"/>
</dbReference>
<feature type="transmembrane region" description="Helical" evidence="1">
    <location>
        <begin position="7"/>
        <end position="30"/>
    </location>
</feature>
<dbReference type="AlphaFoldDB" id="A0A837IPK8"/>